<evidence type="ECO:0000259" key="2">
    <source>
        <dbReference type="Pfam" id="PF05699"/>
    </source>
</evidence>
<evidence type="ECO:0000256" key="1">
    <source>
        <dbReference type="SAM" id="MobiDB-lite"/>
    </source>
</evidence>
<name>A0AA89BT62_PINIB</name>
<dbReference type="PANTHER" id="PTHR46880:SF5">
    <property type="entry name" value="DUF4371 DOMAIN-CONTAINING PROTEIN"/>
    <property type="match status" value="1"/>
</dbReference>
<evidence type="ECO:0000259" key="3">
    <source>
        <dbReference type="Pfam" id="PF14291"/>
    </source>
</evidence>
<feature type="region of interest" description="Disordered" evidence="1">
    <location>
        <begin position="23"/>
        <end position="46"/>
    </location>
</feature>
<dbReference type="SUPFAM" id="SSF53098">
    <property type="entry name" value="Ribonuclease H-like"/>
    <property type="match status" value="1"/>
</dbReference>
<organism evidence="5 6">
    <name type="scientific">Pinctada imbricata</name>
    <name type="common">Atlantic pearl-oyster</name>
    <name type="synonym">Pinctada martensii</name>
    <dbReference type="NCBI Taxonomy" id="66713"/>
    <lineage>
        <taxon>Eukaryota</taxon>
        <taxon>Metazoa</taxon>
        <taxon>Spiralia</taxon>
        <taxon>Lophotrochozoa</taxon>
        <taxon>Mollusca</taxon>
        <taxon>Bivalvia</taxon>
        <taxon>Autobranchia</taxon>
        <taxon>Pteriomorphia</taxon>
        <taxon>Pterioida</taxon>
        <taxon>Pterioidea</taxon>
        <taxon>Pteriidae</taxon>
        <taxon>Pinctada</taxon>
    </lineage>
</organism>
<evidence type="ECO:0000259" key="4">
    <source>
        <dbReference type="Pfam" id="PF25431"/>
    </source>
</evidence>
<feature type="domain" description="C17orf113 probable zinc finger" evidence="4">
    <location>
        <begin position="56"/>
        <end position="118"/>
    </location>
</feature>
<dbReference type="InterPro" id="IPR057456">
    <property type="entry name" value="Znf_C17orf113"/>
</dbReference>
<keyword evidence="6" id="KW-1185">Reference proteome</keyword>
<dbReference type="PANTHER" id="PTHR46880">
    <property type="entry name" value="RAS-ASSOCIATING DOMAIN-CONTAINING PROTEIN"/>
    <property type="match status" value="1"/>
</dbReference>
<evidence type="ECO:0000313" key="6">
    <source>
        <dbReference type="Proteomes" id="UP001186944"/>
    </source>
</evidence>
<reference evidence="5" key="1">
    <citation type="submission" date="2019-08" db="EMBL/GenBank/DDBJ databases">
        <title>The improved chromosome-level genome for the pearl oyster Pinctada fucata martensii using PacBio sequencing and Hi-C.</title>
        <authorList>
            <person name="Zheng Z."/>
        </authorList>
    </citation>
    <scope>NUCLEOTIDE SEQUENCE</scope>
    <source>
        <strain evidence="5">ZZ-2019</strain>
        <tissue evidence="5">Adductor muscle</tissue>
    </source>
</reference>
<comment type="caution">
    <text evidence="5">The sequence shown here is derived from an EMBL/GenBank/DDBJ whole genome shotgun (WGS) entry which is preliminary data.</text>
</comment>
<dbReference type="Pfam" id="PF14291">
    <property type="entry name" value="DUF4371"/>
    <property type="match status" value="1"/>
</dbReference>
<gene>
    <name evidence="5" type="ORF">FSP39_018175</name>
</gene>
<protein>
    <submittedName>
        <fullName evidence="5">Uncharacterized protein</fullName>
    </submittedName>
</protein>
<dbReference type="InterPro" id="IPR008906">
    <property type="entry name" value="HATC_C_dom"/>
</dbReference>
<dbReference type="Proteomes" id="UP001186944">
    <property type="component" value="Unassembled WGS sequence"/>
</dbReference>
<proteinExistence type="predicted"/>
<dbReference type="Pfam" id="PF25431">
    <property type="entry name" value="zf-C17orf113"/>
    <property type="match status" value="1"/>
</dbReference>
<dbReference type="EMBL" id="VSWD01000012">
    <property type="protein sequence ID" value="KAK3086416.1"/>
    <property type="molecule type" value="Genomic_DNA"/>
</dbReference>
<dbReference type="Pfam" id="PF05699">
    <property type="entry name" value="Dimer_Tnp_hAT"/>
    <property type="match status" value="1"/>
</dbReference>
<feature type="compositionally biased region" description="Polar residues" evidence="1">
    <location>
        <begin position="26"/>
        <end position="38"/>
    </location>
</feature>
<feature type="domain" description="DUF4371" evidence="3">
    <location>
        <begin position="186"/>
        <end position="302"/>
    </location>
</feature>
<dbReference type="GO" id="GO:0046983">
    <property type="term" value="F:protein dimerization activity"/>
    <property type="evidence" value="ECO:0007669"/>
    <property type="project" value="InterPro"/>
</dbReference>
<feature type="domain" description="HAT C-terminal dimerisation" evidence="2">
    <location>
        <begin position="609"/>
        <end position="646"/>
    </location>
</feature>
<sequence>MSTPMSKKRKTDTSNSTLLAWFGAPSTAQKEAESPSTPKKSRVRKSGFDPKWMSEFPWLSHAADEDGMLCTYCKKYGMQPKNGSDVWIKNPCMTVTKDCIQRHAKSKMHLDAVCRETNAILASKGQGITSSFAQQSSLEKTALIGAFKSMYWLAKEEIAHTTHFASLIDLAKSLGCDYLNTLKKGDNVNYTSQRTMQDILQCLSEQIRTPILDDLKESRYFSLLIDETTDIAVLKQMTILVRFLKSEPKPKLHTHFLCLKDLPDGKADTIMAALKTFFANNEIPTRKLIGLGSDGASVMVGRKTGVATQLKSTNPELINVHCIAHRLALASAQAADAVPYLKKFKAILQQMFKFYQNSAVRMAGLKEFESILGDPAVKLREIADTRWLSHENAVTAIRRCLPSLITSLEREASERMDATAAGLATFVKQPTFICSIAMLSNVLPHLSRLSKAFQRTSVDFTMIDTLVSATQMTLMRMKVAPGQYMLELDQQSDALSNFGINISESAVDAFKVQIYEPYIQHVIDNLHDRFPDNNILDAFTVMDPDLVPEHDPSQQEWLQDQKLQVLADHFKSVASFSTAKEEFTSLREILAKDFKGMTFRDTLMKIVSLRPTYPVLATYAEIALILPVSTADCERVFSTLGRVKTETG</sequence>
<evidence type="ECO:0000313" key="5">
    <source>
        <dbReference type="EMBL" id="KAK3086416.1"/>
    </source>
</evidence>
<accession>A0AA89BT62</accession>
<dbReference type="AlphaFoldDB" id="A0AA89BT62"/>
<dbReference type="InterPro" id="IPR025398">
    <property type="entry name" value="DUF4371"/>
</dbReference>
<dbReference type="InterPro" id="IPR012337">
    <property type="entry name" value="RNaseH-like_sf"/>
</dbReference>